<sequence>MKEMVEYRDGENRTTNHSINRKGKERESRRPKYKVLTPLITSRVTLLEEAFNVKLITLPQGGCPEESTRPNTT</sequence>
<feature type="region of interest" description="Disordered" evidence="1">
    <location>
        <begin position="1"/>
        <end position="30"/>
    </location>
</feature>
<organism evidence="2 3">
    <name type="scientific">Mucuna pruriens</name>
    <name type="common">Velvet bean</name>
    <name type="synonym">Dolichos pruriens</name>
    <dbReference type="NCBI Taxonomy" id="157652"/>
    <lineage>
        <taxon>Eukaryota</taxon>
        <taxon>Viridiplantae</taxon>
        <taxon>Streptophyta</taxon>
        <taxon>Embryophyta</taxon>
        <taxon>Tracheophyta</taxon>
        <taxon>Spermatophyta</taxon>
        <taxon>Magnoliopsida</taxon>
        <taxon>eudicotyledons</taxon>
        <taxon>Gunneridae</taxon>
        <taxon>Pentapetalae</taxon>
        <taxon>rosids</taxon>
        <taxon>fabids</taxon>
        <taxon>Fabales</taxon>
        <taxon>Fabaceae</taxon>
        <taxon>Papilionoideae</taxon>
        <taxon>50 kb inversion clade</taxon>
        <taxon>NPAAA clade</taxon>
        <taxon>indigoferoid/millettioid clade</taxon>
        <taxon>Phaseoleae</taxon>
        <taxon>Mucuna</taxon>
    </lineage>
</organism>
<comment type="caution">
    <text evidence="2">The sequence shown here is derived from an EMBL/GenBank/DDBJ whole genome shotgun (WGS) entry which is preliminary data.</text>
</comment>
<dbReference type="Proteomes" id="UP000257109">
    <property type="component" value="Unassembled WGS sequence"/>
</dbReference>
<feature type="non-terminal residue" evidence="2">
    <location>
        <position position="1"/>
    </location>
</feature>
<keyword evidence="3" id="KW-1185">Reference proteome</keyword>
<dbReference type="AlphaFoldDB" id="A0A371HA41"/>
<accession>A0A371HA41</accession>
<proteinExistence type="predicted"/>
<evidence type="ECO:0000256" key="1">
    <source>
        <dbReference type="SAM" id="MobiDB-lite"/>
    </source>
</evidence>
<evidence type="ECO:0000313" key="3">
    <source>
        <dbReference type="Proteomes" id="UP000257109"/>
    </source>
</evidence>
<gene>
    <name evidence="2" type="ORF">CR513_17280</name>
</gene>
<feature type="compositionally biased region" description="Basic and acidic residues" evidence="1">
    <location>
        <begin position="1"/>
        <end position="14"/>
    </location>
</feature>
<evidence type="ECO:0000313" key="2">
    <source>
        <dbReference type="EMBL" id="RDX99651.1"/>
    </source>
</evidence>
<reference evidence="2" key="1">
    <citation type="submission" date="2018-05" db="EMBL/GenBank/DDBJ databases">
        <title>Draft genome of Mucuna pruriens seed.</title>
        <authorList>
            <person name="Nnadi N.E."/>
            <person name="Vos R."/>
            <person name="Hasami M.H."/>
            <person name="Devisetty U.K."/>
            <person name="Aguiy J.C."/>
        </authorList>
    </citation>
    <scope>NUCLEOTIDE SEQUENCE [LARGE SCALE GENOMIC DNA]</scope>
    <source>
        <strain evidence="2">JCA_2017</strain>
    </source>
</reference>
<dbReference type="OrthoDB" id="1436975at2759"/>
<name>A0A371HA41_MUCPR</name>
<dbReference type="EMBL" id="QJKJ01003179">
    <property type="protein sequence ID" value="RDX99651.1"/>
    <property type="molecule type" value="Genomic_DNA"/>
</dbReference>
<protein>
    <submittedName>
        <fullName evidence="2">Uncharacterized protein</fullName>
    </submittedName>
</protein>